<keyword evidence="4 13" id="KW-0633">Potassium transport</keyword>
<feature type="transmembrane region" description="Helical" evidence="13">
    <location>
        <begin position="7"/>
        <end position="25"/>
    </location>
</feature>
<evidence type="ECO:0000313" key="17">
    <source>
        <dbReference type="Proteomes" id="UP000002051"/>
    </source>
</evidence>
<dbReference type="PANTHER" id="PTHR45743">
    <property type="entry name" value="POTASSIUM CHANNEL AKT1"/>
    <property type="match status" value="1"/>
</dbReference>
<comment type="subcellular location">
    <subcellularLocation>
        <location evidence="1 13">Membrane</location>
        <topology evidence="1 13">Multi-pass membrane protein</topology>
    </subcellularLocation>
</comment>
<keyword evidence="5 13" id="KW-0812">Transmembrane</keyword>
<dbReference type="PaxDb" id="3880-AES91425"/>
<keyword evidence="17" id="KW-1185">Reference proteome</keyword>
<evidence type="ECO:0000256" key="10">
    <source>
        <dbReference type="ARBA" id="ARBA00023065"/>
    </source>
</evidence>
<comment type="domain">
    <text evidence="13">The segment S4 is probably the voltage-sensor and is characterized by a series of positively charged amino acids. The pore-forming region H5 is enclosed by the transmembrane segments S5 and S6 in the Shaker-type (1P/6TM) and contains the GYGD signature motif which seems to be involved in potassium selectivity.</text>
</comment>
<dbReference type="HOGENOM" id="CLU_005746_8_0_1"/>
<feature type="domain" description="Cyclic nucleotide-binding" evidence="14">
    <location>
        <begin position="111"/>
        <end position="213"/>
    </location>
</feature>
<reference evidence="16" key="3">
    <citation type="submission" date="2015-04" db="UniProtKB">
        <authorList>
            <consortium name="EnsemblPlants"/>
        </authorList>
    </citation>
    <scope>IDENTIFICATION</scope>
    <source>
        <strain evidence="16">cv. Jemalong A17</strain>
    </source>
</reference>
<dbReference type="GO" id="GO:0034702">
    <property type="term" value="C:monoatomic ion channel complex"/>
    <property type="evidence" value="ECO:0007669"/>
    <property type="project" value="UniProtKB-KW"/>
</dbReference>
<dbReference type="GO" id="GO:0005249">
    <property type="term" value="F:voltage-gated potassium channel activity"/>
    <property type="evidence" value="ECO:0007669"/>
    <property type="project" value="UniProtKB-UniRule"/>
</dbReference>
<evidence type="ECO:0000256" key="3">
    <source>
        <dbReference type="ARBA" id="ARBA00022448"/>
    </source>
</evidence>
<keyword evidence="3 13" id="KW-0813">Transport</keyword>
<evidence type="ECO:0000259" key="14">
    <source>
        <dbReference type="PROSITE" id="PS50042"/>
    </source>
</evidence>
<dbReference type="EnsemblPlants" id="AES91425">
    <property type="protein sequence ID" value="AES91425"/>
    <property type="gene ID" value="MTR_4g113370"/>
</dbReference>
<dbReference type="InterPro" id="IPR018490">
    <property type="entry name" value="cNMP-bd_dom_sf"/>
</dbReference>
<evidence type="ECO:0000256" key="1">
    <source>
        <dbReference type="ARBA" id="ARBA00004141"/>
    </source>
</evidence>
<sequence>MKIGEKIFSIGFLFINIGVVAYVVGNISHVLAPDVGPTGRYQARRLRVLSFCRQHNLPMHLQNEVSTHLELEYASNLEPSEEHGIFKSLPMPICKMILNYLYNNYMTDSYLFEGVSNAIRLQLVHEMEPVFYLANSTVILQDEFPVCFYFVVRGSVELKSFKNGVERDAGTAIAGNVFGQSCVLCNKPQLFTAKTREVCQLLKLDRDTLNDILKENPIAASNIMDNEILVCLQRSALTFFF</sequence>
<dbReference type="Gene3D" id="2.60.120.10">
    <property type="entry name" value="Jelly Rolls"/>
    <property type="match status" value="1"/>
</dbReference>
<dbReference type="eggNOG" id="KOG0498">
    <property type="taxonomic scope" value="Eukaryota"/>
</dbReference>
<evidence type="ECO:0000256" key="2">
    <source>
        <dbReference type="ARBA" id="ARBA00007929"/>
    </source>
</evidence>
<keyword evidence="12 13" id="KW-0407">Ion channel</keyword>
<evidence type="ECO:0000256" key="13">
    <source>
        <dbReference type="RuleBase" id="RU369015"/>
    </source>
</evidence>
<dbReference type="FunFam" id="2.60.120.10:FF:000074">
    <property type="entry name" value="Potassium channel KAT2"/>
    <property type="match status" value="1"/>
</dbReference>
<evidence type="ECO:0000256" key="5">
    <source>
        <dbReference type="ARBA" id="ARBA00022692"/>
    </source>
</evidence>
<organism evidence="15 17">
    <name type="scientific">Medicago truncatula</name>
    <name type="common">Barrel medic</name>
    <name type="synonym">Medicago tribuloides</name>
    <dbReference type="NCBI Taxonomy" id="3880"/>
    <lineage>
        <taxon>Eukaryota</taxon>
        <taxon>Viridiplantae</taxon>
        <taxon>Streptophyta</taxon>
        <taxon>Embryophyta</taxon>
        <taxon>Tracheophyta</taxon>
        <taxon>Spermatophyta</taxon>
        <taxon>Magnoliopsida</taxon>
        <taxon>eudicotyledons</taxon>
        <taxon>Gunneridae</taxon>
        <taxon>Pentapetalae</taxon>
        <taxon>rosids</taxon>
        <taxon>fabids</taxon>
        <taxon>Fabales</taxon>
        <taxon>Fabaceae</taxon>
        <taxon>Papilionoideae</taxon>
        <taxon>50 kb inversion clade</taxon>
        <taxon>NPAAA clade</taxon>
        <taxon>Hologalegina</taxon>
        <taxon>IRL clade</taxon>
        <taxon>Trifolieae</taxon>
        <taxon>Medicago</taxon>
    </lineage>
</organism>
<evidence type="ECO:0000256" key="9">
    <source>
        <dbReference type="ARBA" id="ARBA00022989"/>
    </source>
</evidence>
<protein>
    <recommendedName>
        <fullName evidence="13">Potassium channel</fullName>
    </recommendedName>
</protein>
<keyword evidence="9 13" id="KW-1133">Transmembrane helix</keyword>
<evidence type="ECO:0000256" key="12">
    <source>
        <dbReference type="ARBA" id="ARBA00023303"/>
    </source>
</evidence>
<evidence type="ECO:0000256" key="6">
    <source>
        <dbReference type="ARBA" id="ARBA00022826"/>
    </source>
</evidence>
<comment type="function">
    <text evidence="13">Potassium channel.</text>
</comment>
<dbReference type="Proteomes" id="UP000002051">
    <property type="component" value="Chromosome 4"/>
</dbReference>
<evidence type="ECO:0000256" key="4">
    <source>
        <dbReference type="ARBA" id="ARBA00022538"/>
    </source>
</evidence>
<comment type="caution">
    <text evidence="13">Lacks conserved residue(s) required for the propagation of feature annotation.</text>
</comment>
<dbReference type="InterPro" id="IPR045319">
    <property type="entry name" value="KAT/AKT"/>
</dbReference>
<dbReference type="EMBL" id="CM001220">
    <property type="protein sequence ID" value="AES91425.2"/>
    <property type="molecule type" value="Genomic_DNA"/>
</dbReference>
<evidence type="ECO:0000256" key="11">
    <source>
        <dbReference type="ARBA" id="ARBA00023136"/>
    </source>
</evidence>
<evidence type="ECO:0000256" key="8">
    <source>
        <dbReference type="ARBA" id="ARBA00022958"/>
    </source>
</evidence>
<keyword evidence="7 13" id="KW-0851">Voltage-gated channel</keyword>
<dbReference type="PROSITE" id="PS50042">
    <property type="entry name" value="CNMP_BINDING_3"/>
    <property type="match status" value="1"/>
</dbReference>
<gene>
    <name evidence="15" type="ordered locus">MTR_4g113370</name>
</gene>
<dbReference type="InterPro" id="IPR014710">
    <property type="entry name" value="RmlC-like_jellyroll"/>
</dbReference>
<keyword evidence="8 13" id="KW-0630">Potassium</keyword>
<name>G7JU83_MEDTR</name>
<dbReference type="Gene3D" id="1.10.287.630">
    <property type="entry name" value="Helix hairpin bin"/>
    <property type="match status" value="1"/>
</dbReference>
<dbReference type="SUPFAM" id="SSF51206">
    <property type="entry name" value="cAMP-binding domain-like"/>
    <property type="match status" value="1"/>
</dbReference>
<reference evidence="15 17" key="1">
    <citation type="journal article" date="2011" name="Nature">
        <title>The Medicago genome provides insight into the evolution of rhizobial symbioses.</title>
        <authorList>
            <person name="Young N.D."/>
            <person name="Debelle F."/>
            <person name="Oldroyd G.E."/>
            <person name="Geurts R."/>
            <person name="Cannon S.B."/>
            <person name="Udvardi M.K."/>
            <person name="Benedito V.A."/>
            <person name="Mayer K.F."/>
            <person name="Gouzy J."/>
            <person name="Schoof H."/>
            <person name="Van de Peer Y."/>
            <person name="Proost S."/>
            <person name="Cook D.R."/>
            <person name="Meyers B.C."/>
            <person name="Spannagl M."/>
            <person name="Cheung F."/>
            <person name="De Mita S."/>
            <person name="Krishnakumar V."/>
            <person name="Gundlach H."/>
            <person name="Zhou S."/>
            <person name="Mudge J."/>
            <person name="Bharti A.K."/>
            <person name="Murray J.D."/>
            <person name="Naoumkina M.A."/>
            <person name="Rosen B."/>
            <person name="Silverstein K.A."/>
            <person name="Tang H."/>
            <person name="Rombauts S."/>
            <person name="Zhao P.X."/>
            <person name="Zhou P."/>
            <person name="Barbe V."/>
            <person name="Bardou P."/>
            <person name="Bechner M."/>
            <person name="Bellec A."/>
            <person name="Berger A."/>
            <person name="Berges H."/>
            <person name="Bidwell S."/>
            <person name="Bisseling T."/>
            <person name="Choisne N."/>
            <person name="Couloux A."/>
            <person name="Denny R."/>
            <person name="Deshpande S."/>
            <person name="Dai X."/>
            <person name="Doyle J.J."/>
            <person name="Dudez A.M."/>
            <person name="Farmer A.D."/>
            <person name="Fouteau S."/>
            <person name="Franken C."/>
            <person name="Gibelin C."/>
            <person name="Gish J."/>
            <person name="Goldstein S."/>
            <person name="Gonzalez A.J."/>
            <person name="Green P.J."/>
            <person name="Hallab A."/>
            <person name="Hartog M."/>
            <person name="Hua A."/>
            <person name="Humphray S.J."/>
            <person name="Jeong D.H."/>
            <person name="Jing Y."/>
            <person name="Jocker A."/>
            <person name="Kenton S.M."/>
            <person name="Kim D.J."/>
            <person name="Klee K."/>
            <person name="Lai H."/>
            <person name="Lang C."/>
            <person name="Lin S."/>
            <person name="Macmil S.L."/>
            <person name="Magdelenat G."/>
            <person name="Matthews L."/>
            <person name="McCorrison J."/>
            <person name="Monaghan E.L."/>
            <person name="Mun J.H."/>
            <person name="Najar F.Z."/>
            <person name="Nicholson C."/>
            <person name="Noirot C."/>
            <person name="O'Bleness M."/>
            <person name="Paule C.R."/>
            <person name="Poulain J."/>
            <person name="Prion F."/>
            <person name="Qin B."/>
            <person name="Qu C."/>
            <person name="Retzel E.F."/>
            <person name="Riddle C."/>
            <person name="Sallet E."/>
            <person name="Samain S."/>
            <person name="Samson N."/>
            <person name="Sanders I."/>
            <person name="Saurat O."/>
            <person name="Scarpelli C."/>
            <person name="Schiex T."/>
            <person name="Segurens B."/>
            <person name="Severin A.J."/>
            <person name="Sherrier D.J."/>
            <person name="Shi R."/>
            <person name="Sims S."/>
            <person name="Singer S.R."/>
            <person name="Sinharoy S."/>
            <person name="Sterck L."/>
            <person name="Viollet A."/>
            <person name="Wang B.B."/>
            <person name="Wang K."/>
            <person name="Wang M."/>
            <person name="Wang X."/>
            <person name="Warfsmann J."/>
            <person name="Weissenbach J."/>
            <person name="White D.D."/>
            <person name="White J.D."/>
            <person name="Wiley G.B."/>
            <person name="Wincker P."/>
            <person name="Xing Y."/>
            <person name="Yang L."/>
            <person name="Yao Z."/>
            <person name="Ying F."/>
            <person name="Zhai J."/>
            <person name="Zhou L."/>
            <person name="Zuber A."/>
            <person name="Denarie J."/>
            <person name="Dixon R.A."/>
            <person name="May G.D."/>
            <person name="Schwartz D.C."/>
            <person name="Rogers J."/>
            <person name="Quetier F."/>
            <person name="Town C.D."/>
            <person name="Roe B.A."/>
        </authorList>
    </citation>
    <scope>NUCLEOTIDE SEQUENCE [LARGE SCALE GENOMIC DNA]</scope>
    <source>
        <strain evidence="15">A17</strain>
        <strain evidence="16 17">cv. Jemalong A17</strain>
    </source>
</reference>
<comment type="similarity">
    <text evidence="2 13">Belongs to the potassium channel family. Plant (TC 1.A.1.4) subfamily.</text>
</comment>
<dbReference type="SMART" id="SM00100">
    <property type="entry name" value="cNMP"/>
    <property type="match status" value="1"/>
</dbReference>
<dbReference type="InterPro" id="IPR000595">
    <property type="entry name" value="cNMP-bd_dom"/>
</dbReference>
<keyword evidence="10 13" id="KW-0406">Ion transport</keyword>
<dbReference type="Pfam" id="PF00027">
    <property type="entry name" value="cNMP_binding"/>
    <property type="match status" value="1"/>
</dbReference>
<evidence type="ECO:0000256" key="7">
    <source>
        <dbReference type="ARBA" id="ARBA00022882"/>
    </source>
</evidence>
<accession>G7JU83</accession>
<evidence type="ECO:0000313" key="15">
    <source>
        <dbReference type="EMBL" id="AES91425.2"/>
    </source>
</evidence>
<evidence type="ECO:0000313" key="16">
    <source>
        <dbReference type="EnsemblPlants" id="AES91425"/>
    </source>
</evidence>
<proteinExistence type="inferred from homology"/>
<keyword evidence="6 13" id="KW-0631">Potassium channel</keyword>
<keyword evidence="11 13" id="KW-0472">Membrane</keyword>
<dbReference type="CDD" id="cd00038">
    <property type="entry name" value="CAP_ED"/>
    <property type="match status" value="1"/>
</dbReference>
<accession>A0A0C3X5A3</accession>
<reference evidence="15 17" key="2">
    <citation type="journal article" date="2014" name="BMC Genomics">
        <title>An improved genome release (version Mt4.0) for the model legume Medicago truncatula.</title>
        <authorList>
            <person name="Tang H."/>
            <person name="Krishnakumar V."/>
            <person name="Bidwell S."/>
            <person name="Rosen B."/>
            <person name="Chan A."/>
            <person name="Zhou S."/>
            <person name="Gentzbittel L."/>
            <person name="Childs K.L."/>
            <person name="Yandell M."/>
            <person name="Gundlach H."/>
            <person name="Mayer K.F."/>
            <person name="Schwartz D.C."/>
            <person name="Town C.D."/>
        </authorList>
    </citation>
    <scope>GENOME REANNOTATION</scope>
    <source>
        <strain evidence="16 17">cv. Jemalong A17</strain>
    </source>
</reference>
<comment type="subunit">
    <text evidence="13">The potassium channel is composed of a homo- or heterotetrameric complex of pore-forming subunits.</text>
</comment>
<dbReference type="AlphaFoldDB" id="G7JU83"/>
<dbReference type="PANTHER" id="PTHR45743:SF57">
    <property type="entry name" value="POTASSIUM CHANNEL"/>
    <property type="match status" value="1"/>
</dbReference>